<sequence>MWKRNLLLLILLHIGAFLFPFLTVSKEKLTPERIAVALALLAVVLMSEALSIYLIFKRRGLRLREGLIWILELKEIEYAKLSEEERDLAVKFGYIIIGFPAAGLMLCGAVLEWGDLALAFKFPIIFFAFIVPLLQLCLFPLVVLFYTYNRFLKNDLAASANFSVFWAKLSIAGLVLVLLSLMLVKSEVLPFVKTITAHRTAFILAPLFNIFVGALQYLMAKTGSRELMVTFSIVLFASPLLSFALLLELLGAYSLQESLKFALIGVSVIFLAMFAATWVVLRLFGYSFDTLQRAVEEARVEGPILFWLFWVNAAIVGIGIFFVIRILTF</sequence>
<name>A0A075WNI4_ARCFL</name>
<keyword evidence="1" id="KW-1133">Transmembrane helix</keyword>
<dbReference type="Proteomes" id="UP000028501">
    <property type="component" value="Chromosome"/>
</dbReference>
<gene>
    <name evidence="2" type="ORF">AFULGI_00024010</name>
</gene>
<dbReference type="EMBL" id="CP006577">
    <property type="protein sequence ID" value="AIG99118.1"/>
    <property type="molecule type" value="Genomic_DNA"/>
</dbReference>
<keyword evidence="1" id="KW-0472">Membrane</keyword>
<reference evidence="2 3" key="1">
    <citation type="submission" date="2013-07" db="EMBL/GenBank/DDBJ databases">
        <title>Genome of Archaeoglobus fulgidus.</title>
        <authorList>
            <person name="Fiebig A."/>
            <person name="Birkeland N.-K."/>
        </authorList>
    </citation>
    <scope>NUCLEOTIDE SEQUENCE [LARGE SCALE GENOMIC DNA]</scope>
    <source>
        <strain evidence="2 3">DSM 8774</strain>
    </source>
</reference>
<accession>A0A075WNI4</accession>
<evidence type="ECO:0000313" key="3">
    <source>
        <dbReference type="Proteomes" id="UP000028501"/>
    </source>
</evidence>
<proteinExistence type="predicted"/>
<feature type="transmembrane region" description="Helical" evidence="1">
    <location>
        <begin position="261"/>
        <end position="284"/>
    </location>
</feature>
<dbReference type="KEGG" id="afg:AFULGI_00024010"/>
<feature type="transmembrane region" description="Helical" evidence="1">
    <location>
        <begin position="160"/>
        <end position="181"/>
    </location>
</feature>
<protein>
    <submittedName>
        <fullName evidence="2">Uncharacterized protein</fullName>
    </submittedName>
</protein>
<feature type="transmembrane region" description="Helical" evidence="1">
    <location>
        <begin position="304"/>
        <end position="327"/>
    </location>
</feature>
<feature type="transmembrane region" description="Helical" evidence="1">
    <location>
        <begin position="227"/>
        <end position="255"/>
    </location>
</feature>
<keyword evidence="1" id="KW-0812">Transmembrane</keyword>
<feature type="transmembrane region" description="Helical" evidence="1">
    <location>
        <begin position="92"/>
        <end position="111"/>
    </location>
</feature>
<dbReference type="HOGENOM" id="CLU_843591_0_0_2"/>
<organism evidence="2 3">
    <name type="scientific">Archaeoglobus fulgidus DSM 8774</name>
    <dbReference type="NCBI Taxonomy" id="1344584"/>
    <lineage>
        <taxon>Archaea</taxon>
        <taxon>Methanobacteriati</taxon>
        <taxon>Methanobacteriota</taxon>
        <taxon>Archaeoglobi</taxon>
        <taxon>Archaeoglobales</taxon>
        <taxon>Archaeoglobaceae</taxon>
        <taxon>Archaeoglobus</taxon>
    </lineage>
</organism>
<dbReference type="GeneID" id="24795879"/>
<evidence type="ECO:0000313" key="2">
    <source>
        <dbReference type="EMBL" id="AIG99118.1"/>
    </source>
</evidence>
<dbReference type="AlphaFoldDB" id="A0A075WNI4"/>
<feature type="transmembrane region" description="Helical" evidence="1">
    <location>
        <begin position="201"/>
        <end position="220"/>
    </location>
</feature>
<feature type="transmembrane region" description="Helical" evidence="1">
    <location>
        <begin position="35"/>
        <end position="56"/>
    </location>
</feature>
<dbReference type="RefSeq" id="WP_010879622.1">
    <property type="nucleotide sequence ID" value="NZ_CP006577.1"/>
</dbReference>
<evidence type="ECO:0000256" key="1">
    <source>
        <dbReference type="SAM" id="Phobius"/>
    </source>
</evidence>
<feature type="transmembrane region" description="Helical" evidence="1">
    <location>
        <begin position="123"/>
        <end position="148"/>
    </location>
</feature>